<feature type="transmembrane region" description="Helical" evidence="1">
    <location>
        <begin position="55"/>
        <end position="73"/>
    </location>
</feature>
<evidence type="ECO:0000313" key="2">
    <source>
        <dbReference type="EMBL" id="QHS88226.1"/>
    </source>
</evidence>
<feature type="transmembrane region" description="Helical" evidence="1">
    <location>
        <begin position="79"/>
        <end position="96"/>
    </location>
</feature>
<keyword evidence="1" id="KW-0472">Membrane</keyword>
<keyword evidence="1" id="KW-0812">Transmembrane</keyword>
<accession>A0A6C0B808</accession>
<feature type="transmembrane region" description="Helical" evidence="1">
    <location>
        <begin position="158"/>
        <end position="175"/>
    </location>
</feature>
<feature type="transmembrane region" description="Helical" evidence="1">
    <location>
        <begin position="190"/>
        <end position="210"/>
    </location>
</feature>
<feature type="transmembrane region" description="Helical" evidence="1">
    <location>
        <begin position="30"/>
        <end position="48"/>
    </location>
</feature>
<protein>
    <submittedName>
        <fullName evidence="2">Uncharacterized protein</fullName>
    </submittedName>
</protein>
<organism evidence="2">
    <name type="scientific">viral metagenome</name>
    <dbReference type="NCBI Taxonomy" id="1070528"/>
    <lineage>
        <taxon>unclassified sequences</taxon>
        <taxon>metagenomes</taxon>
        <taxon>organismal metagenomes</taxon>
    </lineage>
</organism>
<evidence type="ECO:0000256" key="1">
    <source>
        <dbReference type="SAM" id="Phobius"/>
    </source>
</evidence>
<keyword evidence="1" id="KW-1133">Transmembrane helix</keyword>
<name>A0A6C0B808_9ZZZZ</name>
<dbReference type="EMBL" id="MN739094">
    <property type="protein sequence ID" value="QHS88226.1"/>
    <property type="molecule type" value="Genomic_DNA"/>
</dbReference>
<reference evidence="2" key="1">
    <citation type="journal article" date="2020" name="Nature">
        <title>Giant virus diversity and host interactions through global metagenomics.</title>
        <authorList>
            <person name="Schulz F."/>
            <person name="Roux S."/>
            <person name="Paez-Espino D."/>
            <person name="Jungbluth S."/>
            <person name="Walsh D.A."/>
            <person name="Denef V.J."/>
            <person name="McMahon K.D."/>
            <person name="Konstantinidis K.T."/>
            <person name="Eloe-Fadrosh E.A."/>
            <person name="Kyrpides N.C."/>
            <person name="Woyke T."/>
        </authorList>
    </citation>
    <scope>NUCLEOTIDE SEQUENCE</scope>
    <source>
        <strain evidence="2">GVMAG-M-3300010158-55</strain>
    </source>
</reference>
<dbReference type="AlphaFoldDB" id="A0A6C0B808"/>
<proteinExistence type="predicted"/>
<sequence length="229" mass="27157">MDTLFGFVSGAGSKILDDIFDIYGKESVNVYVLEILKNAFTMLLLYIIQSTTNSFIYWYYFFIFIPIVILPKAYTVEPYWATLSLLFFPIIIYKLVTYRKPIKLIILYCILFYSEWSSMFLTEIGECKILLKPCQEYFPTLYSYFFEEKDMEISKKKLLVRSINILLCIVMLLYGNHQITNYFQIEDNDFISILPITSWFILGYNLISVFNQSYMIFYKGVEKKEGVFE</sequence>